<dbReference type="InterPro" id="IPR011989">
    <property type="entry name" value="ARM-like"/>
</dbReference>
<evidence type="ECO:0000313" key="12">
    <source>
        <dbReference type="Proteomes" id="UP000814243"/>
    </source>
</evidence>
<organism evidence="11 12">
    <name type="scientific">Spodoptera exigua</name>
    <name type="common">Beet armyworm</name>
    <name type="synonym">Noctua fulgens</name>
    <dbReference type="NCBI Taxonomy" id="7107"/>
    <lineage>
        <taxon>Eukaryota</taxon>
        <taxon>Metazoa</taxon>
        <taxon>Ecdysozoa</taxon>
        <taxon>Arthropoda</taxon>
        <taxon>Hexapoda</taxon>
        <taxon>Insecta</taxon>
        <taxon>Pterygota</taxon>
        <taxon>Neoptera</taxon>
        <taxon>Endopterygota</taxon>
        <taxon>Lepidoptera</taxon>
        <taxon>Glossata</taxon>
        <taxon>Ditrysia</taxon>
        <taxon>Noctuoidea</taxon>
        <taxon>Noctuidae</taxon>
        <taxon>Amphipyrinae</taxon>
        <taxon>Spodoptera</taxon>
    </lineage>
</organism>
<gene>
    <name evidence="11" type="ORF">HF086_005561</name>
</gene>
<evidence type="ECO:0000256" key="4">
    <source>
        <dbReference type="ARBA" id="ARBA00022630"/>
    </source>
</evidence>
<evidence type="ECO:0000256" key="7">
    <source>
        <dbReference type="ARBA" id="ARBA00023002"/>
    </source>
</evidence>
<keyword evidence="4" id="KW-0285">Flavoprotein</keyword>
<dbReference type="PANTHER" id="PTHR14387:SF0">
    <property type="entry name" value="DUF2428 DOMAIN-CONTAINING PROTEIN"/>
    <property type="match status" value="1"/>
</dbReference>
<comment type="caution">
    <text evidence="11">The sequence shown here is derived from an EMBL/GenBank/DDBJ whole genome shotgun (WGS) entry which is preliminary data.</text>
</comment>
<dbReference type="SUPFAM" id="SSF51730">
    <property type="entry name" value="FAD-linked oxidoreductase"/>
    <property type="match status" value="1"/>
</dbReference>
<dbReference type="Pfam" id="PF25151">
    <property type="entry name" value="TPR_Trm732_C"/>
    <property type="match status" value="1"/>
</dbReference>
<evidence type="ECO:0000256" key="8">
    <source>
        <dbReference type="RuleBase" id="RU004254"/>
    </source>
</evidence>
<evidence type="ECO:0008006" key="13">
    <source>
        <dbReference type="Google" id="ProtNLM"/>
    </source>
</evidence>
<name>A0A922MT71_SPOEX</name>
<evidence type="ECO:0000259" key="10">
    <source>
        <dbReference type="Pfam" id="PF25151"/>
    </source>
</evidence>
<dbReference type="Pfam" id="PF10350">
    <property type="entry name" value="DUF2428"/>
    <property type="match status" value="1"/>
</dbReference>
<comment type="cofactor">
    <cofactor evidence="1">
        <name>FAD</name>
        <dbReference type="ChEBI" id="CHEBI:57692"/>
    </cofactor>
</comment>
<dbReference type="InterPro" id="IPR003171">
    <property type="entry name" value="Mehydrof_redctse-like"/>
</dbReference>
<dbReference type="GO" id="GO:0030488">
    <property type="term" value="P:tRNA methylation"/>
    <property type="evidence" value="ECO:0007669"/>
    <property type="project" value="TreeGrafter"/>
</dbReference>
<keyword evidence="7" id="KW-0560">Oxidoreductase</keyword>
<evidence type="ECO:0000256" key="1">
    <source>
        <dbReference type="ARBA" id="ARBA00001974"/>
    </source>
</evidence>
<dbReference type="SUPFAM" id="SSF48371">
    <property type="entry name" value="ARM repeat"/>
    <property type="match status" value="1"/>
</dbReference>
<dbReference type="GO" id="GO:0004489">
    <property type="term" value="F:methylenetetrahydrofolate reductase [NAD(P)H] activity"/>
    <property type="evidence" value="ECO:0007669"/>
    <property type="project" value="InterPro"/>
</dbReference>
<dbReference type="InterPro" id="IPR051954">
    <property type="entry name" value="tRNA_methyltransferase_THADA"/>
</dbReference>
<dbReference type="Gene3D" id="1.25.10.10">
    <property type="entry name" value="Leucine-rich Repeat Variant"/>
    <property type="match status" value="1"/>
</dbReference>
<dbReference type="GO" id="GO:0006555">
    <property type="term" value="P:methionine metabolic process"/>
    <property type="evidence" value="ECO:0007669"/>
    <property type="project" value="InterPro"/>
</dbReference>
<evidence type="ECO:0000256" key="3">
    <source>
        <dbReference type="ARBA" id="ARBA00010409"/>
    </source>
</evidence>
<dbReference type="PANTHER" id="PTHR14387">
    <property type="entry name" value="THADA/DEATH RECEPTOR INTERACTING PROTEIN"/>
    <property type="match status" value="1"/>
</dbReference>
<evidence type="ECO:0000313" key="11">
    <source>
        <dbReference type="EMBL" id="KAH9642231.1"/>
    </source>
</evidence>
<evidence type="ECO:0000256" key="5">
    <source>
        <dbReference type="ARBA" id="ARBA00022694"/>
    </source>
</evidence>
<comment type="similarity">
    <text evidence="3">Belongs to the THADA family.</text>
</comment>
<feature type="domain" description="tRNA (32-2'-O)-methyltransferase regulator THADA-like C-terminal TPR repeats region" evidence="10">
    <location>
        <begin position="1111"/>
        <end position="1260"/>
    </location>
</feature>
<comment type="pathway">
    <text evidence="2 8">One-carbon metabolism; tetrahydrofolate interconversion.</text>
</comment>
<dbReference type="Proteomes" id="UP000814243">
    <property type="component" value="Unassembled WGS sequence"/>
</dbReference>
<dbReference type="Pfam" id="PF02219">
    <property type="entry name" value="MTHFR"/>
    <property type="match status" value="1"/>
</dbReference>
<dbReference type="Gene3D" id="3.20.20.220">
    <property type="match status" value="1"/>
</dbReference>
<evidence type="ECO:0000259" key="9">
    <source>
        <dbReference type="Pfam" id="PF10350"/>
    </source>
</evidence>
<dbReference type="InterPro" id="IPR016024">
    <property type="entry name" value="ARM-type_fold"/>
</dbReference>
<evidence type="ECO:0000256" key="6">
    <source>
        <dbReference type="ARBA" id="ARBA00022827"/>
    </source>
</evidence>
<keyword evidence="6" id="KW-0274">FAD</keyword>
<dbReference type="InterPro" id="IPR019442">
    <property type="entry name" value="THADA/TRM732_DUF2428"/>
</dbReference>
<dbReference type="InterPro" id="IPR029041">
    <property type="entry name" value="FAD-linked_oxidoreductase-like"/>
</dbReference>
<dbReference type="EMBL" id="JACEFF010000196">
    <property type="protein sequence ID" value="KAH9642231.1"/>
    <property type="molecule type" value="Genomic_DNA"/>
</dbReference>
<dbReference type="GO" id="GO:0005829">
    <property type="term" value="C:cytosol"/>
    <property type="evidence" value="ECO:0007669"/>
    <property type="project" value="TreeGrafter"/>
</dbReference>
<evidence type="ECO:0000256" key="2">
    <source>
        <dbReference type="ARBA" id="ARBA00004777"/>
    </source>
</evidence>
<proteinExistence type="inferred from homology"/>
<feature type="domain" description="DUF2428" evidence="9">
    <location>
        <begin position="867"/>
        <end position="1109"/>
    </location>
</feature>
<dbReference type="InterPro" id="IPR056842">
    <property type="entry name" value="THADA-like_TPR_C"/>
</dbReference>
<sequence>MEGTGKLTELIQNKGNFSYSFEVTPDVSEQDIDDLRVEPLFFSVTWHAKTHQCKDLNIAPIKTACLLKSKQKNVLLHLSCDMMKATYLTELLAKLQEIGICNLFLVSGEGFDPTNSDFVNTTEMIKFIREKTGQYFCIGIAGFPGCSDEKLGLIKEKVDAGANFILTQAFFDVDAFKNLKDRCEKMGVHVPLIPGDLLKLSKESSSQNKEFWNQVADILWSHLQTGFKIFDDQLLCATCFYTVLPCTDKQDIYLTKLLLLNEEELVSKNKEDRSSKTYNLVSMMYGIFQSTFLIQKSHSEVTKSVLKPVFDLLLLMGYEYSQYTFITFKTIKLFKKVVGTDFQDCIFSKANQVKLLNFINHNWENPVTGIRDLNRSIFQTLLITLDDEMYQIVVKEINSFYWNKAKYLMLSEIIENKNGKALSLLKENRWVDGLIYSLHKPGLVSAGADMYYALLKQINFEKDWCTIFLNDVIKILNGSSSKAIENFHNFWCLITMKKFPTVHHILLDKLRNHDNCDQNLCSQLCIMKQANRKGLLEKNWKSEDCDYIQQTILIGLDHCNSYIRTLAFDIVCVSQGKAAPSQLEYDLLLNFIHNNINSDNTVLRLSMLNSLNIFLTQLHSTFLNVMIKDESNESLQNRKSLLEFCTKLQNCVVTSINLNGNYQRKITCVKLCSTIISCFSEIPNKKKGQIRNMNMTLIEYVKENGCWVLSTDDFVVKLISLLSDPTDDIRENVAKLLLNHYPVELENPNINQHLVNGALNSMRSKFFYEISCGQSMFKLITNLVIKHKHSIGQYKNVEDIFYFAYNQLVSEYKAKTNIMKSIESGKQLHSFMNILLVVLETCIANSYKIDIKGVMPEFAEVLENISNQFAWEEDSSTSSDFSKMSDMVENIIDKSGLIISDEIDQTKISGFHQIVLNSLWLNVKASCDLSSVLVQLNVDDATMAEKCLNIITHVLETSRHKGAIEAAGASLGKGIQFLTSLPEENKASEVPNILLRCKLNDLISETNKMASITRRGAGLSIMVHRIVSSDMKKGKPLFHYFINTLLDICNSTKDTPKRNDENQIDLPKAIYIHFLTRIVTDSGLATDMMFYFAKLAELAFGNLTSAHWQIRNAALQLYGALIPKQIGEKKASGSDEQTTATVACDELRTHSPKLWKYIMQQLKLSNQPDVVQSHSNLVPILNLLANSAKRYNFSFDIQLQKTADEDLLKCLFILLNSPIHTVRRLTAKCIFNIYDATQIFHILLSHVFLSENDLHGSLILLSICHKYYLLNEAYPEYFEQLKQKFERIISSGNHSFLSRTLFEDVFINSYKLEDIETTIMQVNSSVHLPGVDLWAEARLNKYIKISEWNNIPNLLQKVLKLSNYEKYCEFILLKIKEQKCALIEHLLEIVDILLSFEKKYYSSITWKIIYEISLQTDVSNHLDVVELIKVLVESQSVYIIRYMIPLLARNILGLEKDGQMSLMQIIQKLSDFEISDVDMRYVAATANNELAYVFDNLSDSVKVITIRCAIMLLQDEDEDVRNKSVIYYSKLSKQEGVVQPYICLNNILNRQFLYLKLNGSQHSINELVNELSVLLQSNHNVDEYNPFANDSKNIYLEPDVLKQLIENLNTP</sequence>
<keyword evidence="5" id="KW-0819">tRNA processing</keyword>
<accession>A0A922MT71</accession>
<reference evidence="11" key="1">
    <citation type="journal article" date="2021" name="G3 (Bethesda)">
        <title>Genome and transcriptome analysis of the beet armyworm Spodoptera exigua reveals targets for pest control. .</title>
        <authorList>
            <person name="Simon S."/>
            <person name="Breeschoten T."/>
            <person name="Jansen H.J."/>
            <person name="Dirks R.P."/>
            <person name="Schranz M.E."/>
            <person name="Ros V.I.D."/>
        </authorList>
    </citation>
    <scope>NUCLEOTIDE SEQUENCE</scope>
    <source>
        <strain evidence="11">TB_SE_WUR_2020</strain>
    </source>
</reference>
<protein>
    <recommendedName>
        <fullName evidence="13">Methylenetetrahydrofolate reductase (NAD(P)H)</fullName>
    </recommendedName>
</protein>